<protein>
    <submittedName>
        <fullName evidence="4">Murein DD-endopeptidase MepM/ murein hydrolase activator NlpD</fullName>
    </submittedName>
</protein>
<dbReference type="Gene3D" id="2.70.70.10">
    <property type="entry name" value="Glucose Permease (Domain IIA)"/>
    <property type="match status" value="1"/>
</dbReference>
<dbReference type="CDD" id="cd12797">
    <property type="entry name" value="M23_peptidase"/>
    <property type="match status" value="1"/>
</dbReference>
<dbReference type="Proteomes" id="UP000244240">
    <property type="component" value="Unassembled WGS sequence"/>
</dbReference>
<keyword evidence="2" id="KW-0732">Signal</keyword>
<feature type="region of interest" description="Disordered" evidence="1">
    <location>
        <begin position="176"/>
        <end position="203"/>
    </location>
</feature>
<dbReference type="SMART" id="SM00257">
    <property type="entry name" value="LysM"/>
    <property type="match status" value="2"/>
</dbReference>
<dbReference type="Pfam" id="PF01476">
    <property type="entry name" value="LysM"/>
    <property type="match status" value="2"/>
</dbReference>
<dbReference type="InterPro" id="IPR011055">
    <property type="entry name" value="Dup_hybrid_motif"/>
</dbReference>
<evidence type="ECO:0000256" key="1">
    <source>
        <dbReference type="SAM" id="MobiDB-lite"/>
    </source>
</evidence>
<dbReference type="EMBL" id="QBKR01000005">
    <property type="protein sequence ID" value="PTX62492.1"/>
    <property type="molecule type" value="Genomic_DNA"/>
</dbReference>
<dbReference type="SUPFAM" id="SSF51261">
    <property type="entry name" value="Duplicated hybrid motif"/>
    <property type="match status" value="1"/>
</dbReference>
<evidence type="ECO:0000313" key="4">
    <source>
        <dbReference type="EMBL" id="PTX62492.1"/>
    </source>
</evidence>
<dbReference type="SUPFAM" id="SSF54106">
    <property type="entry name" value="LysM domain"/>
    <property type="match status" value="2"/>
</dbReference>
<keyword evidence="5" id="KW-1185">Reference proteome</keyword>
<dbReference type="RefSeq" id="WP_108022296.1">
    <property type="nucleotide sequence ID" value="NZ_QBKR01000005.1"/>
</dbReference>
<dbReference type="OrthoDB" id="9805799at2"/>
<dbReference type="Pfam" id="PF01551">
    <property type="entry name" value="Peptidase_M23"/>
    <property type="match status" value="1"/>
</dbReference>
<proteinExistence type="predicted"/>
<feature type="signal peptide" evidence="2">
    <location>
        <begin position="1"/>
        <end position="21"/>
    </location>
</feature>
<dbReference type="PANTHER" id="PTHR21666">
    <property type="entry name" value="PEPTIDASE-RELATED"/>
    <property type="match status" value="1"/>
</dbReference>
<dbReference type="PANTHER" id="PTHR21666:SF270">
    <property type="entry name" value="MUREIN HYDROLASE ACTIVATOR ENVC"/>
    <property type="match status" value="1"/>
</dbReference>
<dbReference type="PROSITE" id="PS51782">
    <property type="entry name" value="LYSM"/>
    <property type="match status" value="2"/>
</dbReference>
<dbReference type="InterPro" id="IPR050570">
    <property type="entry name" value="Cell_wall_metabolism_enzyme"/>
</dbReference>
<evidence type="ECO:0000259" key="3">
    <source>
        <dbReference type="PROSITE" id="PS51782"/>
    </source>
</evidence>
<dbReference type="InterPro" id="IPR016047">
    <property type="entry name" value="M23ase_b-sheet_dom"/>
</dbReference>
<dbReference type="InterPro" id="IPR018392">
    <property type="entry name" value="LysM"/>
</dbReference>
<comment type="caution">
    <text evidence="4">The sequence shown here is derived from an EMBL/GenBank/DDBJ whole genome shotgun (WGS) entry which is preliminary data.</text>
</comment>
<reference evidence="4 5" key="1">
    <citation type="submission" date="2018-04" db="EMBL/GenBank/DDBJ databases">
        <title>Genomic Encyclopedia of Archaeal and Bacterial Type Strains, Phase II (KMG-II): from individual species to whole genera.</title>
        <authorList>
            <person name="Goeker M."/>
        </authorList>
    </citation>
    <scope>NUCLEOTIDE SEQUENCE [LARGE SCALE GENOMIC DNA]</scope>
    <source>
        <strain evidence="4 5">DSM 45787</strain>
    </source>
</reference>
<feature type="domain" description="LysM" evidence="3">
    <location>
        <begin position="126"/>
        <end position="171"/>
    </location>
</feature>
<feature type="compositionally biased region" description="Polar residues" evidence="1">
    <location>
        <begin position="193"/>
        <end position="203"/>
    </location>
</feature>
<gene>
    <name evidence="4" type="ORF">C8P63_10587</name>
</gene>
<dbReference type="InterPro" id="IPR036779">
    <property type="entry name" value="LysM_dom_sf"/>
</dbReference>
<sequence length="326" mass="35334">MARKSSLVASSFTLCTASIFAGGEEEAAYAAGNEGLQPRNPNWEKEQIAQEALYQYLNPISSVTEGNLAVETGTRPLSYEVKRGDTLYGIGLRYGVNSNVLSEFNNLEDPRLIRPGQSLKIPVELKRIRVKEGETLTSIAKRHKVPVTALKEANPDLGLTDALYVGQVLVVPKEFEGRQTSAPGPSPKGGVTLSASKKASQTNRSFRWPVTGQITSGYGMRHGKMHTGIDIWNRKQENATIRPSLGGTVVRAGWGGSYGNMVVVDHGDGWSTYYAHLSRVTVSTGQKVTLETPLGYMGSSGNSTGPHLHFEVRRNGEPINPLNVLP</sequence>
<feature type="chain" id="PRO_5039343960" evidence="2">
    <location>
        <begin position="22"/>
        <end position="326"/>
    </location>
</feature>
<organism evidence="4 5">
    <name type="scientific">Melghirimyces profundicolus</name>
    <dbReference type="NCBI Taxonomy" id="1242148"/>
    <lineage>
        <taxon>Bacteria</taxon>
        <taxon>Bacillati</taxon>
        <taxon>Bacillota</taxon>
        <taxon>Bacilli</taxon>
        <taxon>Bacillales</taxon>
        <taxon>Thermoactinomycetaceae</taxon>
        <taxon>Melghirimyces</taxon>
    </lineage>
</organism>
<name>A0A2T6C2E1_9BACL</name>
<dbReference type="CDD" id="cd00118">
    <property type="entry name" value="LysM"/>
    <property type="match status" value="2"/>
</dbReference>
<dbReference type="Gene3D" id="3.10.350.10">
    <property type="entry name" value="LysM domain"/>
    <property type="match status" value="2"/>
</dbReference>
<dbReference type="AlphaFoldDB" id="A0A2T6C2E1"/>
<keyword evidence="4" id="KW-0378">Hydrolase</keyword>
<evidence type="ECO:0000313" key="5">
    <source>
        <dbReference type="Proteomes" id="UP000244240"/>
    </source>
</evidence>
<feature type="domain" description="LysM" evidence="3">
    <location>
        <begin position="77"/>
        <end position="121"/>
    </location>
</feature>
<dbReference type="GO" id="GO:0004222">
    <property type="term" value="F:metalloendopeptidase activity"/>
    <property type="evidence" value="ECO:0007669"/>
    <property type="project" value="TreeGrafter"/>
</dbReference>
<evidence type="ECO:0000256" key="2">
    <source>
        <dbReference type="SAM" id="SignalP"/>
    </source>
</evidence>
<accession>A0A2T6C2E1</accession>